<feature type="compositionally biased region" description="Basic and acidic residues" evidence="1">
    <location>
        <begin position="319"/>
        <end position="335"/>
    </location>
</feature>
<sequence length="468" mass="50509">MTENVRHLNQERRTTPSNLGNEMQVCPSSCARGSQTASAASQEPGPPGVQRSHTSAPAAELLEHRGGLTGEAPVVSSPAHAFANNFQENQEQGADQSGSGMSGPASGASSPGNGIDQATQVTADMLAKPPGQQRFATHSALPNGDFKLGGIINFPIFEMGMDAEAKHIMSEFGEINGKCRYGLILHKSPKHMAVLVFGTSGGKGPDNQPEAKRRNCVGVTQEGTPFSHRLPNSWVLKIPKHSKYQSIPGVYFDLTFVVMVPYDSRVVQYDVLAFADFQWLLDLYYDKMLDAAGSNMGMTIYRSPLGRNLEKAQAQIEEQQPREQQQSRRVNESRNHQAPRTPFAARDENNYLKRPAITAARLHPSTNPASNSGLPGTPMLTVEGNIQTALTTMNPPAVSTTTRLPRRIATAPAMTHIPTIGTPTLTTIATKALTALAKIVVSSSRTRIPLRLDGRACDSNSPSRVPNQ</sequence>
<feature type="compositionally biased region" description="Basic and acidic residues" evidence="1">
    <location>
        <begin position="1"/>
        <end position="14"/>
    </location>
</feature>
<dbReference type="AlphaFoldDB" id="A0A6A6IJU4"/>
<protein>
    <submittedName>
        <fullName evidence="2">Uncharacterized protein</fullName>
    </submittedName>
</protein>
<keyword evidence="3" id="KW-1185">Reference proteome</keyword>
<evidence type="ECO:0000313" key="3">
    <source>
        <dbReference type="Proteomes" id="UP000800094"/>
    </source>
</evidence>
<feature type="compositionally biased region" description="Low complexity" evidence="1">
    <location>
        <begin position="97"/>
        <end position="114"/>
    </location>
</feature>
<feature type="region of interest" description="Disordered" evidence="1">
    <location>
        <begin position="312"/>
        <end position="378"/>
    </location>
</feature>
<name>A0A6A6IJU4_9PLEO</name>
<proteinExistence type="predicted"/>
<organism evidence="2 3">
    <name type="scientific">Trematosphaeria pertusa</name>
    <dbReference type="NCBI Taxonomy" id="390896"/>
    <lineage>
        <taxon>Eukaryota</taxon>
        <taxon>Fungi</taxon>
        <taxon>Dikarya</taxon>
        <taxon>Ascomycota</taxon>
        <taxon>Pezizomycotina</taxon>
        <taxon>Dothideomycetes</taxon>
        <taxon>Pleosporomycetidae</taxon>
        <taxon>Pleosporales</taxon>
        <taxon>Massarineae</taxon>
        <taxon>Trematosphaeriaceae</taxon>
        <taxon>Trematosphaeria</taxon>
    </lineage>
</organism>
<reference evidence="2" key="1">
    <citation type="journal article" date="2020" name="Stud. Mycol.">
        <title>101 Dothideomycetes genomes: a test case for predicting lifestyles and emergence of pathogens.</title>
        <authorList>
            <person name="Haridas S."/>
            <person name="Albert R."/>
            <person name="Binder M."/>
            <person name="Bloem J."/>
            <person name="Labutti K."/>
            <person name="Salamov A."/>
            <person name="Andreopoulos B."/>
            <person name="Baker S."/>
            <person name="Barry K."/>
            <person name="Bills G."/>
            <person name="Bluhm B."/>
            <person name="Cannon C."/>
            <person name="Castanera R."/>
            <person name="Culley D."/>
            <person name="Daum C."/>
            <person name="Ezra D."/>
            <person name="Gonzalez J."/>
            <person name="Henrissat B."/>
            <person name="Kuo A."/>
            <person name="Liang C."/>
            <person name="Lipzen A."/>
            <person name="Lutzoni F."/>
            <person name="Magnuson J."/>
            <person name="Mondo S."/>
            <person name="Nolan M."/>
            <person name="Ohm R."/>
            <person name="Pangilinan J."/>
            <person name="Park H.-J."/>
            <person name="Ramirez L."/>
            <person name="Alfaro M."/>
            <person name="Sun H."/>
            <person name="Tritt A."/>
            <person name="Yoshinaga Y."/>
            <person name="Zwiers L.-H."/>
            <person name="Turgeon B."/>
            <person name="Goodwin S."/>
            <person name="Spatafora J."/>
            <person name="Crous P."/>
            <person name="Grigoriev I."/>
        </authorList>
    </citation>
    <scope>NUCLEOTIDE SEQUENCE</scope>
    <source>
        <strain evidence="2">CBS 122368</strain>
    </source>
</reference>
<gene>
    <name evidence="2" type="ORF">BU26DRAFT_504771</name>
</gene>
<feature type="region of interest" description="Disordered" evidence="1">
    <location>
        <begin position="1"/>
        <end position="61"/>
    </location>
</feature>
<feature type="compositionally biased region" description="Polar residues" evidence="1">
    <location>
        <begin position="364"/>
        <end position="374"/>
    </location>
</feature>
<feature type="region of interest" description="Disordered" evidence="1">
    <location>
        <begin position="89"/>
        <end position="116"/>
    </location>
</feature>
<evidence type="ECO:0000256" key="1">
    <source>
        <dbReference type="SAM" id="MobiDB-lite"/>
    </source>
</evidence>
<dbReference type="EMBL" id="ML987194">
    <property type="protein sequence ID" value="KAF2250447.1"/>
    <property type="molecule type" value="Genomic_DNA"/>
</dbReference>
<dbReference type="GeneID" id="54580128"/>
<dbReference type="RefSeq" id="XP_033685451.1">
    <property type="nucleotide sequence ID" value="XM_033826798.1"/>
</dbReference>
<evidence type="ECO:0000313" key="2">
    <source>
        <dbReference type="EMBL" id="KAF2250447.1"/>
    </source>
</evidence>
<accession>A0A6A6IJU4</accession>
<dbReference type="Proteomes" id="UP000800094">
    <property type="component" value="Unassembled WGS sequence"/>
</dbReference>
<feature type="compositionally biased region" description="Polar residues" evidence="1">
    <location>
        <begin position="31"/>
        <end position="41"/>
    </location>
</feature>